<dbReference type="HOGENOM" id="CLU_003292_2_2_1"/>
<keyword evidence="4" id="KW-1185">Reference proteome</keyword>
<sequence length="403" mass="44949">MENNITKFNTPIDISDPNATQRPKPYCPHLTPAISLLQPHCLAKERLTLWHPAHLPPHLTAPSPLPQSTVDRITSIIGASWTDSTKELYRTSLLVFHIFCDLNNIPDKSRCPISSNTLATFLVSCTSAHSGSTLANYAAGIRAWHIVHGCSWDINEAKYKAILEGTTRLAPNTSKHPRRAPFTVDILAVFHSLFDHNDPCDAAIFACLVVAFYCIARLGELMVPSIWSFKPAKHITWAGFKHTHNHDGLPVLVFHLPATKCDPKGETVQCTLHQVSSVTDSLHALENHFHLNPAKEHDHLFAWHHPTMGIHPLSKTEVSKKITAITKAHKEIPSLKGHSLQIGGTLFYLLKGVPFNVVKTMGRWTGDSFALYLHHHALILAPFLQTEPAILDKFEHYMLPPVH</sequence>
<dbReference type="InterPro" id="IPR052925">
    <property type="entry name" value="Phage_Integrase-like_Recomb"/>
</dbReference>
<evidence type="ECO:0000256" key="1">
    <source>
        <dbReference type="ARBA" id="ARBA00023125"/>
    </source>
</evidence>
<dbReference type="AlphaFoldDB" id="A0A0C3JLL1"/>
<dbReference type="EMBL" id="KN832015">
    <property type="protein sequence ID" value="KIN98451.1"/>
    <property type="molecule type" value="Genomic_DNA"/>
</dbReference>
<dbReference type="InterPro" id="IPR013762">
    <property type="entry name" value="Integrase-like_cat_sf"/>
</dbReference>
<dbReference type="GO" id="GO:0015074">
    <property type="term" value="P:DNA integration"/>
    <property type="evidence" value="ECO:0007669"/>
    <property type="project" value="InterPro"/>
</dbReference>
<dbReference type="SUPFAM" id="SSF47823">
    <property type="entry name" value="lambda integrase-like, N-terminal domain"/>
    <property type="match status" value="1"/>
</dbReference>
<dbReference type="STRING" id="870435.A0A0C3JLL1"/>
<evidence type="ECO:0000313" key="3">
    <source>
        <dbReference type="EMBL" id="KIN98451.1"/>
    </source>
</evidence>
<dbReference type="SUPFAM" id="SSF56349">
    <property type="entry name" value="DNA breaking-rejoining enzymes"/>
    <property type="match status" value="1"/>
</dbReference>
<gene>
    <name evidence="3" type="ORF">M404DRAFT_157742</name>
</gene>
<reference evidence="4" key="2">
    <citation type="submission" date="2015-01" db="EMBL/GenBank/DDBJ databases">
        <title>Evolutionary Origins and Diversification of the Mycorrhizal Mutualists.</title>
        <authorList>
            <consortium name="DOE Joint Genome Institute"/>
            <consortium name="Mycorrhizal Genomics Consortium"/>
            <person name="Kohler A."/>
            <person name="Kuo A."/>
            <person name="Nagy L.G."/>
            <person name="Floudas D."/>
            <person name="Copeland A."/>
            <person name="Barry K.W."/>
            <person name="Cichocki N."/>
            <person name="Veneault-Fourrey C."/>
            <person name="LaButti K."/>
            <person name="Lindquist E.A."/>
            <person name="Lipzen A."/>
            <person name="Lundell T."/>
            <person name="Morin E."/>
            <person name="Murat C."/>
            <person name="Riley R."/>
            <person name="Ohm R."/>
            <person name="Sun H."/>
            <person name="Tunlid A."/>
            <person name="Henrissat B."/>
            <person name="Grigoriev I.V."/>
            <person name="Hibbett D.S."/>
            <person name="Martin F."/>
        </authorList>
    </citation>
    <scope>NUCLEOTIDE SEQUENCE [LARGE SCALE GENOMIC DNA]</scope>
    <source>
        <strain evidence="4">Marx 270</strain>
    </source>
</reference>
<accession>A0A0C3JLL1</accession>
<protein>
    <recommendedName>
        <fullName evidence="5">Tyr recombinase domain-containing protein</fullName>
    </recommendedName>
</protein>
<dbReference type="GO" id="GO:0003677">
    <property type="term" value="F:DNA binding"/>
    <property type="evidence" value="ECO:0007669"/>
    <property type="project" value="UniProtKB-KW"/>
</dbReference>
<keyword evidence="2" id="KW-0233">DNA recombination</keyword>
<evidence type="ECO:0000313" key="4">
    <source>
        <dbReference type="Proteomes" id="UP000054217"/>
    </source>
</evidence>
<dbReference type="InterPro" id="IPR011010">
    <property type="entry name" value="DNA_brk_join_enz"/>
</dbReference>
<keyword evidence="1" id="KW-0238">DNA-binding</keyword>
<organism evidence="3 4">
    <name type="scientific">Pisolithus tinctorius Marx 270</name>
    <dbReference type="NCBI Taxonomy" id="870435"/>
    <lineage>
        <taxon>Eukaryota</taxon>
        <taxon>Fungi</taxon>
        <taxon>Dikarya</taxon>
        <taxon>Basidiomycota</taxon>
        <taxon>Agaricomycotina</taxon>
        <taxon>Agaricomycetes</taxon>
        <taxon>Agaricomycetidae</taxon>
        <taxon>Boletales</taxon>
        <taxon>Sclerodermatineae</taxon>
        <taxon>Pisolithaceae</taxon>
        <taxon>Pisolithus</taxon>
    </lineage>
</organism>
<dbReference type="Gene3D" id="1.10.443.10">
    <property type="entry name" value="Intergrase catalytic core"/>
    <property type="match status" value="1"/>
</dbReference>
<evidence type="ECO:0008006" key="5">
    <source>
        <dbReference type="Google" id="ProtNLM"/>
    </source>
</evidence>
<reference evidence="3 4" key="1">
    <citation type="submission" date="2014-04" db="EMBL/GenBank/DDBJ databases">
        <authorList>
            <consortium name="DOE Joint Genome Institute"/>
            <person name="Kuo A."/>
            <person name="Kohler A."/>
            <person name="Costa M.D."/>
            <person name="Nagy L.G."/>
            <person name="Floudas D."/>
            <person name="Copeland A."/>
            <person name="Barry K.W."/>
            <person name="Cichocki N."/>
            <person name="Veneault-Fourrey C."/>
            <person name="LaButti K."/>
            <person name="Lindquist E.A."/>
            <person name="Lipzen A."/>
            <person name="Lundell T."/>
            <person name="Morin E."/>
            <person name="Murat C."/>
            <person name="Sun H."/>
            <person name="Tunlid A."/>
            <person name="Henrissat B."/>
            <person name="Grigoriev I.V."/>
            <person name="Hibbett D.S."/>
            <person name="Martin F."/>
            <person name="Nordberg H.P."/>
            <person name="Cantor M.N."/>
            <person name="Hua S.X."/>
        </authorList>
    </citation>
    <scope>NUCLEOTIDE SEQUENCE [LARGE SCALE GENOMIC DNA]</scope>
    <source>
        <strain evidence="3 4">Marx 270</strain>
    </source>
</reference>
<dbReference type="GO" id="GO:0006310">
    <property type="term" value="P:DNA recombination"/>
    <property type="evidence" value="ECO:0007669"/>
    <property type="project" value="UniProtKB-KW"/>
</dbReference>
<dbReference type="Gene3D" id="1.10.150.130">
    <property type="match status" value="1"/>
</dbReference>
<dbReference type="PANTHER" id="PTHR34605:SF4">
    <property type="entry name" value="DNA ADENINE METHYLTRANSFERASE"/>
    <property type="match status" value="1"/>
</dbReference>
<proteinExistence type="predicted"/>
<dbReference type="InterPro" id="IPR010998">
    <property type="entry name" value="Integrase_recombinase_N"/>
</dbReference>
<dbReference type="OrthoDB" id="2678913at2759"/>
<evidence type="ECO:0000256" key="2">
    <source>
        <dbReference type="ARBA" id="ARBA00023172"/>
    </source>
</evidence>
<name>A0A0C3JLL1_PISTI</name>
<dbReference type="PANTHER" id="PTHR34605">
    <property type="entry name" value="PHAGE_INTEGRASE DOMAIN-CONTAINING PROTEIN"/>
    <property type="match status" value="1"/>
</dbReference>
<dbReference type="Proteomes" id="UP000054217">
    <property type="component" value="Unassembled WGS sequence"/>
</dbReference>
<dbReference type="InParanoid" id="A0A0C3JLL1"/>